<dbReference type="OMA" id="MRLINCY"/>
<dbReference type="EMBL" id="NKQK01000011">
    <property type="protein sequence ID" value="PSS18039.1"/>
    <property type="molecule type" value="Genomic_DNA"/>
</dbReference>
<dbReference type="InterPro" id="IPR055357">
    <property type="entry name" value="LRR_At1g61320_AtMIF1"/>
</dbReference>
<dbReference type="CDD" id="cd22160">
    <property type="entry name" value="F-box_AtFBL13-like"/>
    <property type="match status" value="1"/>
</dbReference>
<dbReference type="STRING" id="1590841.A0A2R6R0B5"/>
<feature type="domain" description="At1g61320/AtMIF1 LRR" evidence="3">
    <location>
        <begin position="155"/>
        <end position="310"/>
    </location>
</feature>
<keyword evidence="5" id="KW-1185">Reference proteome</keyword>
<feature type="region of interest" description="Disordered" evidence="1">
    <location>
        <begin position="1"/>
        <end position="23"/>
    </location>
</feature>
<dbReference type="OrthoDB" id="1901752at2759"/>
<accession>A0A2R6R0B5</accession>
<dbReference type="PANTHER" id="PTHR34145">
    <property type="entry name" value="OS02G0105600 PROTEIN"/>
    <property type="match status" value="1"/>
</dbReference>
<dbReference type="Pfam" id="PF23622">
    <property type="entry name" value="LRR_At1g61320_AtMIF1"/>
    <property type="match status" value="2"/>
</dbReference>
<dbReference type="InterPro" id="IPR053781">
    <property type="entry name" value="F-box_AtFBL13-like"/>
</dbReference>
<dbReference type="Pfam" id="PF00646">
    <property type="entry name" value="F-box"/>
    <property type="match status" value="1"/>
</dbReference>
<feature type="domain" description="At1g61320/AtMIF1 LRR" evidence="3">
    <location>
        <begin position="315"/>
        <end position="440"/>
    </location>
</feature>
<feature type="domain" description="F-box" evidence="2">
    <location>
        <begin position="79"/>
        <end position="117"/>
    </location>
</feature>
<dbReference type="InterPro" id="IPR032675">
    <property type="entry name" value="LRR_dom_sf"/>
</dbReference>
<feature type="compositionally biased region" description="Basic and acidic residues" evidence="1">
    <location>
        <begin position="7"/>
        <end position="23"/>
    </location>
</feature>
<organism evidence="4 5">
    <name type="scientific">Actinidia chinensis var. chinensis</name>
    <name type="common">Chinese soft-hair kiwi</name>
    <dbReference type="NCBI Taxonomy" id="1590841"/>
    <lineage>
        <taxon>Eukaryota</taxon>
        <taxon>Viridiplantae</taxon>
        <taxon>Streptophyta</taxon>
        <taxon>Embryophyta</taxon>
        <taxon>Tracheophyta</taxon>
        <taxon>Spermatophyta</taxon>
        <taxon>Magnoliopsida</taxon>
        <taxon>eudicotyledons</taxon>
        <taxon>Gunneridae</taxon>
        <taxon>Pentapetalae</taxon>
        <taxon>asterids</taxon>
        <taxon>Ericales</taxon>
        <taxon>Actinidiaceae</taxon>
        <taxon>Actinidia</taxon>
    </lineage>
</organism>
<dbReference type="InterPro" id="IPR053772">
    <property type="entry name" value="At1g61320/At1g61330-like"/>
</dbReference>
<dbReference type="Proteomes" id="UP000241394">
    <property type="component" value="Chromosome LG11"/>
</dbReference>
<evidence type="ECO:0000313" key="5">
    <source>
        <dbReference type="Proteomes" id="UP000241394"/>
    </source>
</evidence>
<comment type="caution">
    <text evidence="4">The sequence shown here is derived from an EMBL/GenBank/DDBJ whole genome shotgun (WGS) entry which is preliminary data.</text>
</comment>
<dbReference type="Gene3D" id="1.20.1280.50">
    <property type="match status" value="1"/>
</dbReference>
<dbReference type="Gene3D" id="3.80.10.10">
    <property type="entry name" value="Ribonuclease Inhibitor"/>
    <property type="match status" value="1"/>
</dbReference>
<dbReference type="InterPro" id="IPR001810">
    <property type="entry name" value="F-box_dom"/>
</dbReference>
<gene>
    <name evidence="4" type="ORF">CEY00_Acc12744</name>
</gene>
<name>A0A2R6R0B5_ACTCC</name>
<reference evidence="4 5" key="1">
    <citation type="submission" date="2017-07" db="EMBL/GenBank/DDBJ databases">
        <title>An improved, manually edited Actinidia chinensis var. chinensis (kiwifruit) genome highlights the challenges associated with draft genomes and gene prediction in plants.</title>
        <authorList>
            <person name="Pilkington S."/>
            <person name="Crowhurst R."/>
            <person name="Hilario E."/>
            <person name="Nardozza S."/>
            <person name="Fraser L."/>
            <person name="Peng Y."/>
            <person name="Gunaseelan K."/>
            <person name="Simpson R."/>
            <person name="Tahir J."/>
            <person name="Deroles S."/>
            <person name="Templeton K."/>
            <person name="Luo Z."/>
            <person name="Davy M."/>
            <person name="Cheng C."/>
            <person name="Mcneilage M."/>
            <person name="Scaglione D."/>
            <person name="Liu Y."/>
            <person name="Zhang Q."/>
            <person name="Datson P."/>
            <person name="De Silva N."/>
            <person name="Gardiner S."/>
            <person name="Bassett H."/>
            <person name="Chagne D."/>
            <person name="Mccallum J."/>
            <person name="Dzierzon H."/>
            <person name="Deng C."/>
            <person name="Wang Y.-Y."/>
            <person name="Barron N."/>
            <person name="Manako K."/>
            <person name="Bowen J."/>
            <person name="Foster T."/>
            <person name="Erridge Z."/>
            <person name="Tiffin H."/>
            <person name="Waite C."/>
            <person name="Davies K."/>
            <person name="Grierson E."/>
            <person name="Laing W."/>
            <person name="Kirk R."/>
            <person name="Chen X."/>
            <person name="Wood M."/>
            <person name="Montefiori M."/>
            <person name="Brummell D."/>
            <person name="Schwinn K."/>
            <person name="Catanach A."/>
            <person name="Fullerton C."/>
            <person name="Li D."/>
            <person name="Meiyalaghan S."/>
            <person name="Nieuwenhuizen N."/>
            <person name="Read N."/>
            <person name="Prakash R."/>
            <person name="Hunter D."/>
            <person name="Zhang H."/>
            <person name="Mckenzie M."/>
            <person name="Knabel M."/>
            <person name="Harris A."/>
            <person name="Allan A."/>
            <person name="Chen A."/>
            <person name="Janssen B."/>
            <person name="Plunkett B."/>
            <person name="Dwamena C."/>
            <person name="Voogd C."/>
            <person name="Leif D."/>
            <person name="Lafferty D."/>
            <person name="Souleyre E."/>
            <person name="Varkonyi-Gasic E."/>
            <person name="Gambi F."/>
            <person name="Hanley J."/>
            <person name="Yao J.-L."/>
            <person name="Cheung J."/>
            <person name="David K."/>
            <person name="Warren B."/>
            <person name="Marsh K."/>
            <person name="Snowden K."/>
            <person name="Lin-Wang K."/>
            <person name="Brian L."/>
            <person name="Martinez-Sanchez M."/>
            <person name="Wang M."/>
            <person name="Ileperuma N."/>
            <person name="Macnee N."/>
            <person name="Campin R."/>
            <person name="Mcatee P."/>
            <person name="Drummond R."/>
            <person name="Espley R."/>
            <person name="Ireland H."/>
            <person name="Wu R."/>
            <person name="Atkinson R."/>
            <person name="Karunairetnam S."/>
            <person name="Bulley S."/>
            <person name="Chunkath S."/>
            <person name="Hanley Z."/>
            <person name="Storey R."/>
            <person name="Thrimawithana A."/>
            <person name="Thomson S."/>
            <person name="David C."/>
            <person name="Testolin R."/>
        </authorList>
    </citation>
    <scope>NUCLEOTIDE SEQUENCE [LARGE SCALE GENOMIC DNA]</scope>
    <source>
        <strain evidence="5">cv. Red5</strain>
        <tissue evidence="4">Young leaf</tissue>
    </source>
</reference>
<reference evidence="5" key="2">
    <citation type="journal article" date="2018" name="BMC Genomics">
        <title>A manually annotated Actinidia chinensis var. chinensis (kiwifruit) genome highlights the challenges associated with draft genomes and gene prediction in plants.</title>
        <authorList>
            <person name="Pilkington S.M."/>
            <person name="Crowhurst R."/>
            <person name="Hilario E."/>
            <person name="Nardozza S."/>
            <person name="Fraser L."/>
            <person name="Peng Y."/>
            <person name="Gunaseelan K."/>
            <person name="Simpson R."/>
            <person name="Tahir J."/>
            <person name="Deroles S.C."/>
            <person name="Templeton K."/>
            <person name="Luo Z."/>
            <person name="Davy M."/>
            <person name="Cheng C."/>
            <person name="McNeilage M."/>
            <person name="Scaglione D."/>
            <person name="Liu Y."/>
            <person name="Zhang Q."/>
            <person name="Datson P."/>
            <person name="De Silva N."/>
            <person name="Gardiner S.E."/>
            <person name="Bassett H."/>
            <person name="Chagne D."/>
            <person name="McCallum J."/>
            <person name="Dzierzon H."/>
            <person name="Deng C."/>
            <person name="Wang Y.Y."/>
            <person name="Barron L."/>
            <person name="Manako K."/>
            <person name="Bowen J."/>
            <person name="Foster T.M."/>
            <person name="Erridge Z.A."/>
            <person name="Tiffin H."/>
            <person name="Waite C.N."/>
            <person name="Davies K.M."/>
            <person name="Grierson E.P."/>
            <person name="Laing W.A."/>
            <person name="Kirk R."/>
            <person name="Chen X."/>
            <person name="Wood M."/>
            <person name="Montefiori M."/>
            <person name="Brummell D.A."/>
            <person name="Schwinn K.E."/>
            <person name="Catanach A."/>
            <person name="Fullerton C."/>
            <person name="Li D."/>
            <person name="Meiyalaghan S."/>
            <person name="Nieuwenhuizen N."/>
            <person name="Read N."/>
            <person name="Prakash R."/>
            <person name="Hunter D."/>
            <person name="Zhang H."/>
            <person name="McKenzie M."/>
            <person name="Knabel M."/>
            <person name="Harris A."/>
            <person name="Allan A.C."/>
            <person name="Gleave A."/>
            <person name="Chen A."/>
            <person name="Janssen B.J."/>
            <person name="Plunkett B."/>
            <person name="Ampomah-Dwamena C."/>
            <person name="Voogd C."/>
            <person name="Leif D."/>
            <person name="Lafferty D."/>
            <person name="Souleyre E.J.F."/>
            <person name="Varkonyi-Gasic E."/>
            <person name="Gambi F."/>
            <person name="Hanley J."/>
            <person name="Yao J.L."/>
            <person name="Cheung J."/>
            <person name="David K.M."/>
            <person name="Warren B."/>
            <person name="Marsh K."/>
            <person name="Snowden K.C."/>
            <person name="Lin-Wang K."/>
            <person name="Brian L."/>
            <person name="Martinez-Sanchez M."/>
            <person name="Wang M."/>
            <person name="Ileperuma N."/>
            <person name="Macnee N."/>
            <person name="Campin R."/>
            <person name="McAtee P."/>
            <person name="Drummond R.S.M."/>
            <person name="Espley R.V."/>
            <person name="Ireland H.S."/>
            <person name="Wu R."/>
            <person name="Atkinson R.G."/>
            <person name="Karunairetnam S."/>
            <person name="Bulley S."/>
            <person name="Chunkath S."/>
            <person name="Hanley Z."/>
            <person name="Storey R."/>
            <person name="Thrimawithana A.H."/>
            <person name="Thomson S."/>
            <person name="David C."/>
            <person name="Testolin R."/>
            <person name="Huang H."/>
            <person name="Hellens R.P."/>
            <person name="Schaffer R.J."/>
        </authorList>
    </citation>
    <scope>NUCLEOTIDE SEQUENCE [LARGE SCALE GENOMIC DNA]</scope>
    <source>
        <strain evidence="5">cv. Red5</strain>
    </source>
</reference>
<dbReference type="SUPFAM" id="SSF81383">
    <property type="entry name" value="F-box domain"/>
    <property type="match status" value="1"/>
</dbReference>
<evidence type="ECO:0000313" key="4">
    <source>
        <dbReference type="EMBL" id="PSS18039.1"/>
    </source>
</evidence>
<evidence type="ECO:0000259" key="3">
    <source>
        <dbReference type="Pfam" id="PF23622"/>
    </source>
</evidence>
<sequence>MLHKRFSRDTPLTRKPSTSKERKSFNITQLRINSMDLTSQRKPKRKVLYIAKKGARVRKKRKIRDANGTGERTDTVDRISELPEPIIHHILSFLRCPKDVTRTSVLSKKWRSIWASLLTFDFDQKSFKAQGGVLADFTRFVESSLLTRIAPLVCIQKFRLHMESFDSKIAHHIDSWLCAATAKNVKELEIYVEVKKRRRYTLPRVLLSAETLTSLKLYGCKLDNYNDIKLPNLLQLSIKNACINVDIIQSFISSCPWIEDLRLIHCYGLDLLQISTLTKLDRLEVHECQGLKWVEIEVPNLQTFWYCGNHCKPCNIKLKCCKSLKSLTLKDTTMTDELFHDQISNCPVLEKLVLKECNALERITILSQKLKKLALIRCKKVSEVVVDAPNLHSFQYTGKRLVLFSMKTPELQEAKLYFESMAKGTSKQPSGGKNLRWLQLEEFLGKFNRSKKLKLVGRHDKHMLVSEELRDIRLFQVNDLKLEVISSSSNLEDILDGLLRTTHPETLSVVSPSNCEFLKLLHEKLINREEYPSCCRYYSRKCWRHYLKDVQVGNKWAELYPWSPTQHRTTIKLEWTDG</sequence>
<dbReference type="AlphaFoldDB" id="A0A2R6R0B5"/>
<protein>
    <submittedName>
        <fullName evidence="4">F-box/LRR-repeat protein</fullName>
    </submittedName>
</protein>
<evidence type="ECO:0000256" key="1">
    <source>
        <dbReference type="SAM" id="MobiDB-lite"/>
    </source>
</evidence>
<evidence type="ECO:0000259" key="2">
    <source>
        <dbReference type="Pfam" id="PF00646"/>
    </source>
</evidence>
<dbReference type="PANTHER" id="PTHR34145:SF28">
    <property type="entry name" value="F-BOX DOMAIN-CONTAINING PROTEIN"/>
    <property type="match status" value="1"/>
</dbReference>
<proteinExistence type="predicted"/>
<dbReference type="InParanoid" id="A0A2R6R0B5"/>
<dbReference type="SUPFAM" id="SSF52058">
    <property type="entry name" value="L domain-like"/>
    <property type="match status" value="1"/>
</dbReference>
<dbReference type="InterPro" id="IPR036047">
    <property type="entry name" value="F-box-like_dom_sf"/>
</dbReference>
<dbReference type="Gramene" id="PSS18039">
    <property type="protein sequence ID" value="PSS18039"/>
    <property type="gene ID" value="CEY00_Acc12744"/>
</dbReference>